<dbReference type="Proteomes" id="UP000031637">
    <property type="component" value="Chromosome"/>
</dbReference>
<gene>
    <name evidence="2" type="ORF">SUTH_02630</name>
</gene>
<dbReference type="PANTHER" id="PTHR35901:SF1">
    <property type="entry name" value="EXONUCLEASE VAPC9"/>
    <property type="match status" value="1"/>
</dbReference>
<dbReference type="InterPro" id="IPR051619">
    <property type="entry name" value="TypeII_TA_RNase_PINc/VapC"/>
</dbReference>
<name>W0SHZ4_9PROT</name>
<accession>W0SHZ4</accession>
<dbReference type="InterPro" id="IPR044153">
    <property type="entry name" value="PIN_Pae0151-like"/>
</dbReference>
<evidence type="ECO:0000313" key="3">
    <source>
        <dbReference type="Proteomes" id="UP000031637"/>
    </source>
</evidence>
<dbReference type="EMBL" id="AP012547">
    <property type="protein sequence ID" value="BAO30412.1"/>
    <property type="molecule type" value="Genomic_DNA"/>
</dbReference>
<keyword evidence="1" id="KW-0460">Magnesium</keyword>
<dbReference type="HOGENOM" id="CLU_121774_4_0_4"/>
<protein>
    <recommendedName>
        <fullName evidence="4">PIN domain-containing protein</fullName>
    </recommendedName>
</protein>
<dbReference type="AlphaFoldDB" id="W0SHZ4"/>
<dbReference type="RefSeq" id="WP_041099813.1">
    <property type="nucleotide sequence ID" value="NZ_AP012547.1"/>
</dbReference>
<dbReference type="OrthoDB" id="328160at2"/>
<evidence type="ECO:0000256" key="1">
    <source>
        <dbReference type="ARBA" id="ARBA00022842"/>
    </source>
</evidence>
<dbReference type="KEGG" id="shd:SUTH_02630"/>
<reference evidence="2 3" key="1">
    <citation type="journal article" date="2014" name="Syst. Appl. Microbiol.">
        <title>Complete genomes of freshwater sulfur oxidizers Sulfuricella denitrificans skB26 and Sulfuritalea hydrogenivorans sk43H: genetic insights into the sulfur oxidation pathway of betaproteobacteria.</title>
        <authorList>
            <person name="Watanabe T."/>
            <person name="Kojima H."/>
            <person name="Fukui M."/>
        </authorList>
    </citation>
    <scope>NUCLEOTIDE SEQUENCE [LARGE SCALE GENOMIC DNA]</scope>
    <source>
        <strain evidence="2">DSM22779</strain>
    </source>
</reference>
<proteinExistence type="predicted"/>
<keyword evidence="3" id="KW-1185">Reference proteome</keyword>
<evidence type="ECO:0008006" key="4">
    <source>
        <dbReference type="Google" id="ProtNLM"/>
    </source>
</evidence>
<dbReference type="STRING" id="1223802.SUTH_02630"/>
<dbReference type="InterPro" id="IPR029060">
    <property type="entry name" value="PIN-like_dom_sf"/>
</dbReference>
<dbReference type="Gene3D" id="3.40.50.1010">
    <property type="entry name" value="5'-nuclease"/>
    <property type="match status" value="1"/>
</dbReference>
<evidence type="ECO:0000313" key="2">
    <source>
        <dbReference type="EMBL" id="BAO30412.1"/>
    </source>
</evidence>
<dbReference type="SUPFAM" id="SSF88723">
    <property type="entry name" value="PIN domain-like"/>
    <property type="match status" value="1"/>
</dbReference>
<sequence length="135" mass="14590">MPFVVDNSVVSGWYLAKQATPYTDAVLDKLRHDTAIVPPLWELELVNVGRTAVKRSTLTDDEARLAVSFVLGLPITVDRAIVPPERVLSLSLTYDLTAYDAAYLELAMRLKLPIASKDGPLKVAAQKSGVGVVAA</sequence>
<dbReference type="CDD" id="cd09873">
    <property type="entry name" value="PIN_Pae0151-like"/>
    <property type="match status" value="1"/>
</dbReference>
<dbReference type="PANTHER" id="PTHR35901">
    <property type="entry name" value="RIBONUCLEASE VAPC3"/>
    <property type="match status" value="1"/>
</dbReference>
<organism evidence="2 3">
    <name type="scientific">Sulfuritalea hydrogenivorans sk43H</name>
    <dbReference type="NCBI Taxonomy" id="1223802"/>
    <lineage>
        <taxon>Bacteria</taxon>
        <taxon>Pseudomonadati</taxon>
        <taxon>Pseudomonadota</taxon>
        <taxon>Betaproteobacteria</taxon>
        <taxon>Nitrosomonadales</taxon>
        <taxon>Sterolibacteriaceae</taxon>
        <taxon>Sulfuritalea</taxon>
    </lineage>
</organism>